<feature type="region of interest" description="Disordered" evidence="1">
    <location>
        <begin position="295"/>
        <end position="340"/>
    </location>
</feature>
<sequence>MLGTLIPDIFDQIIVHFELEDFYPIRLTSRRLERLSVRAFGAAAFSNLTVDFSADNLRLIRNVANHDEFRLVVHSLRVGEWEGKITKTKYSYQNSYGFNGHWPRLEDGRVDRECELVRQFVDSLSRLSNCTSVTFIGGRPLMGKPPYKGPEQNLSSVDALDLVLHALSVPGAPFLRYFQASIGRGLDWYPRGRITRAAVAAVENLLAGHLEEITLELDGSDGECAANLLRLATASRHLRKLRLWLCGGGGLATESRLTQHLDSVPRFTPALDTLRIRSPDDERGQSTSALVQIGRHANQAGPLSEALRRILDNRPRAPPSRPFPESPAVHDAYMQRRPRR</sequence>
<feature type="compositionally biased region" description="Basic and acidic residues" evidence="1">
    <location>
        <begin position="306"/>
        <end position="315"/>
    </location>
</feature>
<dbReference type="AlphaFoldDB" id="A0AAE8N830"/>
<keyword evidence="3" id="KW-1185">Reference proteome</keyword>
<protein>
    <recommendedName>
        <fullName evidence="4">F-box domain-containing protein</fullName>
    </recommendedName>
</protein>
<accession>A0AAE8N830</accession>
<dbReference type="Proteomes" id="UP001187682">
    <property type="component" value="Unassembled WGS sequence"/>
</dbReference>
<name>A0AAE8N830_9PEZI</name>
<reference evidence="2" key="1">
    <citation type="submission" date="2018-03" db="EMBL/GenBank/DDBJ databases">
        <authorList>
            <person name="Guldener U."/>
        </authorList>
    </citation>
    <scope>NUCLEOTIDE SEQUENCE</scope>
</reference>
<evidence type="ECO:0000256" key="1">
    <source>
        <dbReference type="SAM" id="MobiDB-lite"/>
    </source>
</evidence>
<gene>
    <name evidence="2" type="ORF">DNG_09762</name>
</gene>
<dbReference type="EMBL" id="ONZQ02000018">
    <property type="protein sequence ID" value="SPO07068.1"/>
    <property type="molecule type" value="Genomic_DNA"/>
</dbReference>
<evidence type="ECO:0008006" key="4">
    <source>
        <dbReference type="Google" id="ProtNLM"/>
    </source>
</evidence>
<evidence type="ECO:0000313" key="3">
    <source>
        <dbReference type="Proteomes" id="UP001187682"/>
    </source>
</evidence>
<evidence type="ECO:0000313" key="2">
    <source>
        <dbReference type="EMBL" id="SPO07068.1"/>
    </source>
</evidence>
<organism evidence="2 3">
    <name type="scientific">Cephalotrichum gorgonifer</name>
    <dbReference type="NCBI Taxonomy" id="2041049"/>
    <lineage>
        <taxon>Eukaryota</taxon>
        <taxon>Fungi</taxon>
        <taxon>Dikarya</taxon>
        <taxon>Ascomycota</taxon>
        <taxon>Pezizomycotina</taxon>
        <taxon>Sordariomycetes</taxon>
        <taxon>Hypocreomycetidae</taxon>
        <taxon>Microascales</taxon>
        <taxon>Microascaceae</taxon>
        <taxon>Cephalotrichum</taxon>
    </lineage>
</organism>
<proteinExistence type="predicted"/>
<feature type="compositionally biased region" description="Pro residues" evidence="1">
    <location>
        <begin position="316"/>
        <end position="325"/>
    </location>
</feature>
<comment type="caution">
    <text evidence="2">The sequence shown here is derived from an EMBL/GenBank/DDBJ whole genome shotgun (WGS) entry which is preliminary data.</text>
</comment>